<dbReference type="GO" id="GO:0003677">
    <property type="term" value="F:DNA binding"/>
    <property type="evidence" value="ECO:0007669"/>
    <property type="project" value="InterPro"/>
</dbReference>
<gene>
    <name evidence="2" type="ORF">F6J89_08505</name>
</gene>
<dbReference type="SUPFAM" id="SSF47413">
    <property type="entry name" value="lambda repressor-like DNA-binding domains"/>
    <property type="match status" value="1"/>
</dbReference>
<dbReference type="InterPro" id="IPR010982">
    <property type="entry name" value="Lambda_DNA-bd_dom_sf"/>
</dbReference>
<reference evidence="2" key="1">
    <citation type="submission" date="2019-11" db="EMBL/GenBank/DDBJ databases">
        <title>Genomic insights into an expanded diversity of filamentous marine cyanobacteria reveals the extraordinary biosynthetic potential of Moorea and Okeania.</title>
        <authorList>
            <person name="Ferreira Leao T."/>
            <person name="Wang M."/>
            <person name="Moss N."/>
            <person name="Da Silva R."/>
            <person name="Sanders J."/>
            <person name="Nurk S."/>
            <person name="Gurevich A."/>
            <person name="Humphrey G."/>
            <person name="Reher R."/>
            <person name="Zhu Q."/>
            <person name="Belda-Ferre P."/>
            <person name="Glukhov E."/>
            <person name="Rex R."/>
            <person name="Dorrestein P.C."/>
            <person name="Knight R."/>
            <person name="Pevzner P."/>
            <person name="Gerwick W.H."/>
            <person name="Gerwick L."/>
        </authorList>
    </citation>
    <scope>NUCLEOTIDE SEQUENCE</scope>
    <source>
        <strain evidence="2">SIO1C4</strain>
    </source>
</reference>
<dbReference type="CDD" id="cd00093">
    <property type="entry name" value="HTH_XRE"/>
    <property type="match status" value="1"/>
</dbReference>
<proteinExistence type="predicted"/>
<dbReference type="PROSITE" id="PS50943">
    <property type="entry name" value="HTH_CROC1"/>
    <property type="match status" value="1"/>
</dbReference>
<feature type="domain" description="HTH cro/C1-type" evidence="1">
    <location>
        <begin position="111"/>
        <end position="135"/>
    </location>
</feature>
<evidence type="ECO:0000313" key="2">
    <source>
        <dbReference type="EMBL" id="NER27662.1"/>
    </source>
</evidence>
<protein>
    <submittedName>
        <fullName evidence="2">Transcriptional regulator</fullName>
    </submittedName>
</protein>
<dbReference type="Gene3D" id="1.10.260.40">
    <property type="entry name" value="lambda repressor-like DNA-binding domains"/>
    <property type="match status" value="1"/>
</dbReference>
<accession>A0A6B3NAP3</accession>
<comment type="caution">
    <text evidence="2">The sequence shown here is derived from an EMBL/GenBank/DDBJ whole genome shotgun (WGS) entry which is preliminary data.</text>
</comment>
<dbReference type="InterPro" id="IPR001387">
    <property type="entry name" value="Cro/C1-type_HTH"/>
</dbReference>
<name>A0A6B3NAP3_9CYAN</name>
<organism evidence="2">
    <name type="scientific">Symploca sp. SIO1C4</name>
    <dbReference type="NCBI Taxonomy" id="2607765"/>
    <lineage>
        <taxon>Bacteria</taxon>
        <taxon>Bacillati</taxon>
        <taxon>Cyanobacteriota</taxon>
        <taxon>Cyanophyceae</taxon>
        <taxon>Coleofasciculales</taxon>
        <taxon>Coleofasciculaceae</taxon>
        <taxon>Symploca</taxon>
    </lineage>
</organism>
<dbReference type="AlphaFoldDB" id="A0A6B3NAP3"/>
<sequence length="136" mass="15449">MENLNSVLDKKIYGKLLADIQPQVIHTEEENEFFLSVIENLMDLGEKISPEEEHLLDLLVSLVENFENQYYQLKSATPHEILGELMKGRNLKQKDLIGIFKSKGIASEVINGKRSISKTQAKELGKFFNVSPAVFL</sequence>
<dbReference type="EMBL" id="JAAHFQ010000121">
    <property type="protein sequence ID" value="NER27662.1"/>
    <property type="molecule type" value="Genomic_DNA"/>
</dbReference>
<evidence type="ECO:0000259" key="1">
    <source>
        <dbReference type="PROSITE" id="PS50943"/>
    </source>
</evidence>